<evidence type="ECO:0000313" key="7">
    <source>
        <dbReference type="EMBL" id="SUQ20053.1"/>
    </source>
</evidence>
<evidence type="ECO:0000256" key="3">
    <source>
        <dbReference type="ARBA" id="ARBA00022801"/>
    </source>
</evidence>
<dbReference type="InterPro" id="IPR000064">
    <property type="entry name" value="NLP_P60_dom"/>
</dbReference>
<reference evidence="7 8" key="1">
    <citation type="submission" date="2017-08" db="EMBL/GenBank/DDBJ databases">
        <authorList>
            <person name="de Groot N.N."/>
        </authorList>
    </citation>
    <scope>NUCLEOTIDE SEQUENCE [LARGE SCALE GENOMIC DNA]</scope>
    <source>
        <strain evidence="7 8">HM2</strain>
    </source>
</reference>
<dbReference type="Pfam" id="PF00877">
    <property type="entry name" value="NLPC_P60"/>
    <property type="match status" value="1"/>
</dbReference>
<feature type="compositionally biased region" description="Basic residues" evidence="5">
    <location>
        <begin position="143"/>
        <end position="152"/>
    </location>
</feature>
<accession>A0A380RWW3</accession>
<comment type="similarity">
    <text evidence="1">Belongs to the peptidase C40 family.</text>
</comment>
<dbReference type="Proteomes" id="UP000255423">
    <property type="component" value="Unassembled WGS sequence"/>
</dbReference>
<name>A0A380RWW3_FIBSU</name>
<dbReference type="PROSITE" id="PS51935">
    <property type="entry name" value="NLPC_P60"/>
    <property type="match status" value="1"/>
</dbReference>
<dbReference type="SUPFAM" id="SSF54001">
    <property type="entry name" value="Cysteine proteinases"/>
    <property type="match status" value="1"/>
</dbReference>
<dbReference type="InterPro" id="IPR038765">
    <property type="entry name" value="Papain-like_cys_pep_sf"/>
</dbReference>
<dbReference type="AlphaFoldDB" id="A0A380RWW3"/>
<feature type="domain" description="NlpC/P60" evidence="6">
    <location>
        <begin position="151"/>
        <end position="274"/>
    </location>
</feature>
<proteinExistence type="inferred from homology"/>
<feature type="region of interest" description="Disordered" evidence="5">
    <location>
        <begin position="71"/>
        <end position="153"/>
    </location>
</feature>
<organism evidence="7 8">
    <name type="scientific">Fibrobacter succinogenes</name>
    <name type="common">Bacteroides succinogenes</name>
    <dbReference type="NCBI Taxonomy" id="833"/>
    <lineage>
        <taxon>Bacteria</taxon>
        <taxon>Pseudomonadati</taxon>
        <taxon>Fibrobacterota</taxon>
        <taxon>Fibrobacteria</taxon>
        <taxon>Fibrobacterales</taxon>
        <taxon>Fibrobacteraceae</taxon>
        <taxon>Fibrobacter</taxon>
    </lineage>
</organism>
<feature type="compositionally biased region" description="Polar residues" evidence="5">
    <location>
        <begin position="71"/>
        <end position="104"/>
    </location>
</feature>
<keyword evidence="4" id="KW-0788">Thiol protease</keyword>
<dbReference type="RefSeq" id="WP_109572502.1">
    <property type="nucleotide sequence ID" value="NZ_UHJL01000001.1"/>
</dbReference>
<keyword evidence="3" id="KW-0378">Hydrolase</keyword>
<dbReference type="EMBL" id="UHJL01000001">
    <property type="protein sequence ID" value="SUQ20053.1"/>
    <property type="molecule type" value="Genomic_DNA"/>
</dbReference>
<dbReference type="Gene3D" id="3.90.1720.10">
    <property type="entry name" value="endopeptidase domain like (from Nostoc punctiforme)"/>
    <property type="match status" value="1"/>
</dbReference>
<keyword evidence="2" id="KW-0645">Protease</keyword>
<feature type="compositionally biased region" description="Low complexity" evidence="5">
    <location>
        <begin position="130"/>
        <end position="141"/>
    </location>
</feature>
<feature type="compositionally biased region" description="Basic and acidic residues" evidence="5">
    <location>
        <begin position="107"/>
        <end position="129"/>
    </location>
</feature>
<evidence type="ECO:0000256" key="4">
    <source>
        <dbReference type="ARBA" id="ARBA00022807"/>
    </source>
</evidence>
<dbReference type="PANTHER" id="PTHR47053">
    <property type="entry name" value="MUREIN DD-ENDOPEPTIDASE MEPH-RELATED"/>
    <property type="match status" value="1"/>
</dbReference>
<evidence type="ECO:0000313" key="8">
    <source>
        <dbReference type="Proteomes" id="UP000255423"/>
    </source>
</evidence>
<evidence type="ECO:0000256" key="1">
    <source>
        <dbReference type="ARBA" id="ARBA00007074"/>
    </source>
</evidence>
<evidence type="ECO:0000256" key="2">
    <source>
        <dbReference type="ARBA" id="ARBA00022670"/>
    </source>
</evidence>
<dbReference type="InterPro" id="IPR051202">
    <property type="entry name" value="Peptidase_C40"/>
</dbReference>
<protein>
    <submittedName>
        <fullName evidence="7">NlpC/P60 family protein</fullName>
    </submittedName>
</protein>
<sequence length="274" mass="30482">MAFKSRIFTGILVVCSLVLLANCAFPVRPGYDRKSGTYKRYRVATTTPEPVDTTAVDPQEELVQEERLAIASTTGTDSLTSSAEKSANTKDSTAHLSKTQSKPDSTVVRKDSIVKIDSTKKDSVKKEPASKTSTAAKTETASKAKKQTKRAAKPTNLEKYAKEWLGAKYVYGAASKKKTDCSGYVMQVYKGFYNIALDHNAQRIYDDGRGYSIRRTKLQEGDLVFFGNFWKISHVGIYLKGNRFIHASTSKGVVITSMDDNYWSSKYKGARRFK</sequence>
<dbReference type="GO" id="GO:0008234">
    <property type="term" value="F:cysteine-type peptidase activity"/>
    <property type="evidence" value="ECO:0007669"/>
    <property type="project" value="UniProtKB-KW"/>
</dbReference>
<evidence type="ECO:0000256" key="5">
    <source>
        <dbReference type="SAM" id="MobiDB-lite"/>
    </source>
</evidence>
<gene>
    <name evidence="7" type="ORF">SAMN05661053_1305</name>
</gene>
<evidence type="ECO:0000259" key="6">
    <source>
        <dbReference type="PROSITE" id="PS51935"/>
    </source>
</evidence>
<dbReference type="GO" id="GO:0006508">
    <property type="term" value="P:proteolysis"/>
    <property type="evidence" value="ECO:0007669"/>
    <property type="project" value="UniProtKB-KW"/>
</dbReference>
<dbReference type="PANTHER" id="PTHR47053:SF1">
    <property type="entry name" value="MUREIN DD-ENDOPEPTIDASE MEPH-RELATED"/>
    <property type="match status" value="1"/>
</dbReference>